<evidence type="ECO:0000313" key="3">
    <source>
        <dbReference type="Proteomes" id="UP000319852"/>
    </source>
</evidence>
<dbReference type="InterPro" id="IPR011473">
    <property type="entry name" value="DUF1579"/>
</dbReference>
<keyword evidence="1" id="KW-0732">Signal</keyword>
<name>A0A517N2D5_9BACT</name>
<feature type="chain" id="PRO_5021792533" description="DUF1579 domain-containing protein" evidence="1">
    <location>
        <begin position="24"/>
        <end position="190"/>
    </location>
</feature>
<evidence type="ECO:0000313" key="2">
    <source>
        <dbReference type="EMBL" id="QDT01297.1"/>
    </source>
</evidence>
<proteinExistence type="predicted"/>
<accession>A0A517N2D5</accession>
<dbReference type="RefSeq" id="WP_145063383.1">
    <property type="nucleotide sequence ID" value="NZ_CP036263.1"/>
</dbReference>
<evidence type="ECO:0000256" key="1">
    <source>
        <dbReference type="SAM" id="SignalP"/>
    </source>
</evidence>
<dbReference type="KEGG" id="amob:HG15A2_46390"/>
<dbReference type="Pfam" id="PF07617">
    <property type="entry name" value="DUF1579"/>
    <property type="match status" value="1"/>
</dbReference>
<dbReference type="EMBL" id="CP036263">
    <property type="protein sequence ID" value="QDT01297.1"/>
    <property type="molecule type" value="Genomic_DNA"/>
</dbReference>
<evidence type="ECO:0008006" key="4">
    <source>
        <dbReference type="Google" id="ProtNLM"/>
    </source>
</evidence>
<dbReference type="OrthoDB" id="272914at2"/>
<protein>
    <recommendedName>
        <fullName evidence="4">DUF1579 domain-containing protein</fullName>
    </recommendedName>
</protein>
<keyword evidence="3" id="KW-1185">Reference proteome</keyword>
<gene>
    <name evidence="2" type="ORF">HG15A2_46390</name>
</gene>
<sequence precursor="true">MNIKGRMLGLVLLSCSVGSTAVAQMATPSAEHKNLAAEVGVWDANLQMWMAPDAPPMPSKGVETNKMMGDFWIISEFKSDMGGMTFTGHGQHGYDPAKKKYVGTWIDSMSPYLSTQEGEFDAKSNTLTLLATGRNMMTGEIEKSKMVSKYIDENTKVFEIYMPVEGEEGKWWKSLQIDYKRRAKSDAKLQ</sequence>
<organism evidence="2 3">
    <name type="scientific">Adhaeretor mobilis</name>
    <dbReference type="NCBI Taxonomy" id="1930276"/>
    <lineage>
        <taxon>Bacteria</taxon>
        <taxon>Pseudomonadati</taxon>
        <taxon>Planctomycetota</taxon>
        <taxon>Planctomycetia</taxon>
        <taxon>Pirellulales</taxon>
        <taxon>Lacipirellulaceae</taxon>
        <taxon>Adhaeretor</taxon>
    </lineage>
</organism>
<reference evidence="2 3" key="1">
    <citation type="submission" date="2019-02" db="EMBL/GenBank/DDBJ databases">
        <title>Deep-cultivation of Planctomycetes and their phenomic and genomic characterization uncovers novel biology.</title>
        <authorList>
            <person name="Wiegand S."/>
            <person name="Jogler M."/>
            <person name="Boedeker C."/>
            <person name="Pinto D."/>
            <person name="Vollmers J."/>
            <person name="Rivas-Marin E."/>
            <person name="Kohn T."/>
            <person name="Peeters S.H."/>
            <person name="Heuer A."/>
            <person name="Rast P."/>
            <person name="Oberbeckmann S."/>
            <person name="Bunk B."/>
            <person name="Jeske O."/>
            <person name="Meyerdierks A."/>
            <person name="Storesund J.E."/>
            <person name="Kallscheuer N."/>
            <person name="Luecker S."/>
            <person name="Lage O.M."/>
            <person name="Pohl T."/>
            <person name="Merkel B.J."/>
            <person name="Hornburger P."/>
            <person name="Mueller R.-W."/>
            <person name="Bruemmer F."/>
            <person name="Labrenz M."/>
            <person name="Spormann A.M."/>
            <person name="Op den Camp H."/>
            <person name="Overmann J."/>
            <person name="Amann R."/>
            <person name="Jetten M.S.M."/>
            <person name="Mascher T."/>
            <person name="Medema M.H."/>
            <person name="Devos D.P."/>
            <person name="Kaster A.-K."/>
            <person name="Ovreas L."/>
            <person name="Rohde M."/>
            <person name="Galperin M.Y."/>
            <person name="Jogler C."/>
        </authorList>
    </citation>
    <scope>NUCLEOTIDE SEQUENCE [LARGE SCALE GENOMIC DNA]</scope>
    <source>
        <strain evidence="2 3">HG15A2</strain>
    </source>
</reference>
<dbReference type="Proteomes" id="UP000319852">
    <property type="component" value="Chromosome"/>
</dbReference>
<feature type="signal peptide" evidence="1">
    <location>
        <begin position="1"/>
        <end position="23"/>
    </location>
</feature>
<dbReference type="AlphaFoldDB" id="A0A517N2D5"/>